<keyword evidence="2" id="KW-1185">Reference proteome</keyword>
<comment type="caution">
    <text evidence="1">The sequence shown here is derived from an EMBL/GenBank/DDBJ whole genome shotgun (WGS) entry which is preliminary data.</text>
</comment>
<evidence type="ECO:0000313" key="1">
    <source>
        <dbReference type="EMBL" id="KAA5611425.1"/>
    </source>
</evidence>
<dbReference type="EMBL" id="VWPK01000021">
    <property type="protein sequence ID" value="KAA5611425.1"/>
    <property type="molecule type" value="Genomic_DNA"/>
</dbReference>
<gene>
    <name evidence="1" type="ORF">F1189_14755</name>
</gene>
<protein>
    <submittedName>
        <fullName evidence="1">Uncharacterized protein</fullName>
    </submittedName>
</protein>
<dbReference type="Proteomes" id="UP000325255">
    <property type="component" value="Unassembled WGS sequence"/>
</dbReference>
<organism evidence="1 2">
    <name type="scientific">Rhodovastum atsumiense</name>
    <dbReference type="NCBI Taxonomy" id="504468"/>
    <lineage>
        <taxon>Bacteria</taxon>
        <taxon>Pseudomonadati</taxon>
        <taxon>Pseudomonadota</taxon>
        <taxon>Alphaproteobacteria</taxon>
        <taxon>Acetobacterales</taxon>
        <taxon>Acetobacteraceae</taxon>
        <taxon>Rhodovastum</taxon>
    </lineage>
</organism>
<name>A0A5M6IVI4_9PROT</name>
<reference evidence="1 2" key="1">
    <citation type="submission" date="2019-09" db="EMBL/GenBank/DDBJ databases">
        <title>Genome sequence of Rhodovastum atsumiense, a diverse member of the Acetobacteraceae family of non-sulfur purple photosynthetic bacteria.</title>
        <authorList>
            <person name="Meyer T."/>
            <person name="Kyndt J."/>
        </authorList>
    </citation>
    <scope>NUCLEOTIDE SEQUENCE [LARGE SCALE GENOMIC DNA]</scope>
    <source>
        <strain evidence="1 2">DSM 21279</strain>
    </source>
</reference>
<sequence length="139" mass="14625">MAAAWDAARAAASAGVWGNARMFRFRRGDGSATDLALADPDACCWAGAIDGLLGMHTSYGLSACLRLLALVELLARARWAAPLLRMTRGGAELDRALLHTAATTPLTREARFDETPFRALVPARLAGPTESRLASGACA</sequence>
<accession>A0A5M6IVI4</accession>
<proteinExistence type="predicted"/>
<evidence type="ECO:0000313" key="2">
    <source>
        <dbReference type="Proteomes" id="UP000325255"/>
    </source>
</evidence>
<dbReference type="AlphaFoldDB" id="A0A5M6IVI4"/>
<dbReference type="OrthoDB" id="7276285at2"/>